<name>A0A0F9J1L6_9ZZZZ</name>
<accession>A0A0F9J1L6</accession>
<proteinExistence type="predicted"/>
<dbReference type="EMBL" id="LAZR01012533">
    <property type="protein sequence ID" value="KKM26339.1"/>
    <property type="molecule type" value="Genomic_DNA"/>
</dbReference>
<organism evidence="1">
    <name type="scientific">marine sediment metagenome</name>
    <dbReference type="NCBI Taxonomy" id="412755"/>
    <lineage>
        <taxon>unclassified sequences</taxon>
        <taxon>metagenomes</taxon>
        <taxon>ecological metagenomes</taxon>
    </lineage>
</organism>
<comment type="caution">
    <text evidence="1">The sequence shown here is derived from an EMBL/GenBank/DDBJ whole genome shotgun (WGS) entry which is preliminary data.</text>
</comment>
<protein>
    <submittedName>
        <fullName evidence="1">Uncharacterized protein</fullName>
    </submittedName>
</protein>
<sequence>MESRLCPVCNKGKVWLRHVRTCSRYCSRTWNTWSPEMQANAIEASQSTSIVDAEPLIKLPDSSDSAEKKPEFLK</sequence>
<evidence type="ECO:0000313" key="1">
    <source>
        <dbReference type="EMBL" id="KKM26339.1"/>
    </source>
</evidence>
<reference evidence="1" key="1">
    <citation type="journal article" date="2015" name="Nature">
        <title>Complex archaea that bridge the gap between prokaryotes and eukaryotes.</title>
        <authorList>
            <person name="Spang A."/>
            <person name="Saw J.H."/>
            <person name="Jorgensen S.L."/>
            <person name="Zaremba-Niedzwiedzka K."/>
            <person name="Martijn J."/>
            <person name="Lind A.E."/>
            <person name="van Eijk R."/>
            <person name="Schleper C."/>
            <person name="Guy L."/>
            <person name="Ettema T.J."/>
        </authorList>
    </citation>
    <scope>NUCLEOTIDE SEQUENCE</scope>
</reference>
<gene>
    <name evidence="1" type="ORF">LCGC14_1585720</name>
</gene>
<dbReference type="AlphaFoldDB" id="A0A0F9J1L6"/>